<dbReference type="AlphaFoldDB" id="X1LUL6"/>
<comment type="caution">
    <text evidence="1">The sequence shown here is derived from an EMBL/GenBank/DDBJ whole genome shotgun (WGS) entry which is preliminary data.</text>
</comment>
<reference evidence="1" key="1">
    <citation type="journal article" date="2014" name="Front. Microbiol.">
        <title>High frequency of phylogenetically diverse reductive dehalogenase-homologous genes in deep subseafloor sedimentary metagenomes.</title>
        <authorList>
            <person name="Kawai M."/>
            <person name="Futagami T."/>
            <person name="Toyoda A."/>
            <person name="Takaki Y."/>
            <person name="Nishi S."/>
            <person name="Hori S."/>
            <person name="Arai W."/>
            <person name="Tsubouchi T."/>
            <person name="Morono Y."/>
            <person name="Uchiyama I."/>
            <person name="Ito T."/>
            <person name="Fujiyama A."/>
            <person name="Inagaki F."/>
            <person name="Takami H."/>
        </authorList>
    </citation>
    <scope>NUCLEOTIDE SEQUENCE</scope>
    <source>
        <strain evidence="1">Expedition CK06-06</strain>
    </source>
</reference>
<gene>
    <name evidence="1" type="ORF">S06H3_21483</name>
</gene>
<dbReference type="EMBL" id="BARV01011291">
    <property type="protein sequence ID" value="GAI06095.1"/>
    <property type="molecule type" value="Genomic_DNA"/>
</dbReference>
<proteinExistence type="predicted"/>
<protein>
    <submittedName>
        <fullName evidence="1">Uncharacterized protein</fullName>
    </submittedName>
</protein>
<name>X1LUL6_9ZZZZ</name>
<feature type="non-terminal residue" evidence="1">
    <location>
        <position position="1"/>
    </location>
</feature>
<evidence type="ECO:0000313" key="1">
    <source>
        <dbReference type="EMBL" id="GAI06095.1"/>
    </source>
</evidence>
<accession>X1LUL6</accession>
<organism evidence="1">
    <name type="scientific">marine sediment metagenome</name>
    <dbReference type="NCBI Taxonomy" id="412755"/>
    <lineage>
        <taxon>unclassified sequences</taxon>
        <taxon>metagenomes</taxon>
        <taxon>ecological metagenomes</taxon>
    </lineage>
</organism>
<sequence>RQIRLDIKRLGNRWQQVLKEVLQEAATNT</sequence>